<gene>
    <name evidence="1" type="ORF">GPUH_LOCUS13141</name>
</gene>
<organism evidence="3">
    <name type="scientific">Gongylonema pulchrum</name>
    <dbReference type="NCBI Taxonomy" id="637853"/>
    <lineage>
        <taxon>Eukaryota</taxon>
        <taxon>Metazoa</taxon>
        <taxon>Ecdysozoa</taxon>
        <taxon>Nematoda</taxon>
        <taxon>Chromadorea</taxon>
        <taxon>Rhabditida</taxon>
        <taxon>Spirurina</taxon>
        <taxon>Spiruromorpha</taxon>
        <taxon>Spiruroidea</taxon>
        <taxon>Gongylonematidae</taxon>
        <taxon>Gongylonema</taxon>
    </lineage>
</organism>
<reference evidence="1 2" key="2">
    <citation type="submission" date="2018-11" db="EMBL/GenBank/DDBJ databases">
        <authorList>
            <consortium name="Pathogen Informatics"/>
        </authorList>
    </citation>
    <scope>NUCLEOTIDE SEQUENCE [LARGE SCALE GENOMIC DNA]</scope>
</reference>
<reference evidence="3" key="1">
    <citation type="submission" date="2016-06" db="UniProtKB">
        <authorList>
            <consortium name="WormBaseParasite"/>
        </authorList>
    </citation>
    <scope>IDENTIFICATION</scope>
</reference>
<keyword evidence="2" id="KW-1185">Reference proteome</keyword>
<sequence length="161" mass="17618">MSWEYAAQCIRNALVLAGDDRDYAYLLPWLHAASAFINLNLGRYNLAAANQLAGLPQVSPYHKLVAMLYKAEALLMLDRAFDGVKCLAQAVPLQSMPCTSSTLLYNRALLHALTSNLQRAAAAFAMVCFLLFWRLTCTSCASNNRGEGFYSSSPAAETVLC</sequence>
<protein>
    <submittedName>
        <fullName evidence="3">CCR4-NOT transcription complex subunit 10</fullName>
    </submittedName>
</protein>
<dbReference type="OrthoDB" id="25157at2759"/>
<dbReference type="Proteomes" id="UP000271098">
    <property type="component" value="Unassembled WGS sequence"/>
</dbReference>
<name>A0A183DWQ0_9BILA</name>
<dbReference type="AlphaFoldDB" id="A0A183DWQ0"/>
<dbReference type="EMBL" id="UYRT01079950">
    <property type="protein sequence ID" value="VDN21726.1"/>
    <property type="molecule type" value="Genomic_DNA"/>
</dbReference>
<dbReference type="WBParaSite" id="GPUH_0001315601-mRNA-1">
    <property type="protein sequence ID" value="GPUH_0001315601-mRNA-1"/>
    <property type="gene ID" value="GPUH_0001315601"/>
</dbReference>
<proteinExistence type="predicted"/>
<evidence type="ECO:0000313" key="1">
    <source>
        <dbReference type="EMBL" id="VDN21726.1"/>
    </source>
</evidence>
<evidence type="ECO:0000313" key="3">
    <source>
        <dbReference type="WBParaSite" id="GPUH_0001315601-mRNA-1"/>
    </source>
</evidence>
<evidence type="ECO:0000313" key="2">
    <source>
        <dbReference type="Proteomes" id="UP000271098"/>
    </source>
</evidence>
<accession>A0A183DWQ0</accession>